<feature type="domain" description="Fe2OG dioxygenase" evidence="7">
    <location>
        <begin position="269"/>
        <end position="368"/>
    </location>
</feature>
<keyword evidence="4 5" id="KW-0408">Iron</keyword>
<dbReference type="PANTHER" id="PTHR16557">
    <property type="entry name" value="ALKYLATED DNA REPAIR PROTEIN ALKB-RELATED"/>
    <property type="match status" value="1"/>
</dbReference>
<accession>A0A1I7X724</accession>
<evidence type="ECO:0000259" key="7">
    <source>
        <dbReference type="PROSITE" id="PS51471"/>
    </source>
</evidence>
<reference evidence="9" key="1">
    <citation type="submission" date="2016-11" db="UniProtKB">
        <authorList>
            <consortium name="WormBaseParasite"/>
        </authorList>
    </citation>
    <scope>IDENTIFICATION</scope>
</reference>
<keyword evidence="6" id="KW-0812">Transmembrane</keyword>
<feature type="transmembrane region" description="Helical" evidence="6">
    <location>
        <begin position="21"/>
        <end position="39"/>
    </location>
</feature>
<dbReference type="PANTHER" id="PTHR16557:SF2">
    <property type="entry name" value="NUCLEIC ACID DIOXYGENASE ALKBH1"/>
    <property type="match status" value="1"/>
</dbReference>
<evidence type="ECO:0000313" key="8">
    <source>
        <dbReference type="Proteomes" id="UP000095283"/>
    </source>
</evidence>
<protein>
    <submittedName>
        <fullName evidence="9">Fe2OG dioxygenase domain-containing protein</fullName>
    </submittedName>
</protein>
<dbReference type="InterPro" id="IPR004574">
    <property type="entry name" value="Alkb"/>
</dbReference>
<keyword evidence="8" id="KW-1185">Reference proteome</keyword>
<dbReference type="AlphaFoldDB" id="A0A1I7X724"/>
<dbReference type="GO" id="GO:0005737">
    <property type="term" value="C:cytoplasm"/>
    <property type="evidence" value="ECO:0007669"/>
    <property type="project" value="TreeGrafter"/>
</dbReference>
<keyword evidence="6" id="KW-1133">Transmembrane helix</keyword>
<evidence type="ECO:0000256" key="3">
    <source>
        <dbReference type="ARBA" id="ARBA00023002"/>
    </source>
</evidence>
<organism evidence="8 9">
    <name type="scientific">Heterorhabditis bacteriophora</name>
    <name type="common">Entomopathogenic nematode worm</name>
    <dbReference type="NCBI Taxonomy" id="37862"/>
    <lineage>
        <taxon>Eukaryota</taxon>
        <taxon>Metazoa</taxon>
        <taxon>Ecdysozoa</taxon>
        <taxon>Nematoda</taxon>
        <taxon>Chromadorea</taxon>
        <taxon>Rhabditida</taxon>
        <taxon>Rhabditina</taxon>
        <taxon>Rhabditomorpha</taxon>
        <taxon>Strongyloidea</taxon>
        <taxon>Heterorhabditidae</taxon>
        <taxon>Heterorhabditis</taxon>
    </lineage>
</organism>
<evidence type="ECO:0000256" key="2">
    <source>
        <dbReference type="ARBA" id="ARBA00022964"/>
    </source>
</evidence>
<dbReference type="GO" id="GO:0008198">
    <property type="term" value="F:ferrous iron binding"/>
    <property type="evidence" value="ECO:0007669"/>
    <property type="project" value="TreeGrafter"/>
</dbReference>
<proteinExistence type="predicted"/>
<dbReference type="GO" id="GO:0035515">
    <property type="term" value="F:oxidative RNA demethylase activity"/>
    <property type="evidence" value="ECO:0007669"/>
    <property type="project" value="TreeGrafter"/>
</dbReference>
<evidence type="ECO:0000256" key="5">
    <source>
        <dbReference type="PIRSR" id="PIRSR604574-2"/>
    </source>
</evidence>
<keyword evidence="6" id="KW-0472">Membrane</keyword>
<evidence type="ECO:0000313" key="9">
    <source>
        <dbReference type="WBParaSite" id="Hba_13373"/>
    </source>
</evidence>
<dbReference type="SUPFAM" id="SSF51197">
    <property type="entry name" value="Clavaminate synthase-like"/>
    <property type="match status" value="1"/>
</dbReference>
<dbReference type="Proteomes" id="UP000095283">
    <property type="component" value="Unplaced"/>
</dbReference>
<evidence type="ECO:0000256" key="1">
    <source>
        <dbReference type="ARBA" id="ARBA00022723"/>
    </source>
</evidence>
<dbReference type="InterPro" id="IPR005123">
    <property type="entry name" value="Oxoglu/Fe-dep_dioxygenase_dom"/>
</dbReference>
<dbReference type="PROSITE" id="PS51471">
    <property type="entry name" value="FE2OG_OXY"/>
    <property type="match status" value="1"/>
</dbReference>
<evidence type="ECO:0000256" key="6">
    <source>
        <dbReference type="SAM" id="Phobius"/>
    </source>
</evidence>
<dbReference type="InterPro" id="IPR037151">
    <property type="entry name" value="AlkB-like_sf"/>
</dbReference>
<dbReference type="GO" id="GO:0035516">
    <property type="term" value="F:broad specificity oxidative DNA demethylase activity"/>
    <property type="evidence" value="ECO:0007669"/>
    <property type="project" value="TreeGrafter"/>
</dbReference>
<evidence type="ECO:0000256" key="4">
    <source>
        <dbReference type="ARBA" id="ARBA00023004"/>
    </source>
</evidence>
<comment type="cofactor">
    <cofactor evidence="5">
        <name>Fe(2+)</name>
        <dbReference type="ChEBI" id="CHEBI:29033"/>
    </cofactor>
    <text evidence="5">Binds 1 Fe(2+) ion per subunit.</text>
</comment>
<keyword evidence="3" id="KW-0560">Oxidoreductase</keyword>
<dbReference type="Gene3D" id="2.60.120.590">
    <property type="entry name" value="Alpha-ketoglutarate-dependent dioxygenase AlkB-like"/>
    <property type="match status" value="1"/>
</dbReference>
<feature type="binding site" evidence="5">
    <location>
        <position position="289"/>
    </location>
    <ligand>
        <name>Fe cation</name>
        <dbReference type="ChEBI" id="CHEBI:24875"/>
        <note>catalytic</note>
    </ligand>
</feature>
<keyword evidence="2" id="KW-0223">Dioxygenase</keyword>
<keyword evidence="1 5" id="KW-0479">Metal-binding</keyword>
<dbReference type="WBParaSite" id="Hba_13373">
    <property type="protein sequence ID" value="Hba_13373"/>
    <property type="gene ID" value="Hba_13373"/>
</dbReference>
<dbReference type="GO" id="GO:0035513">
    <property type="term" value="P:oxidative RNA demethylation"/>
    <property type="evidence" value="ECO:0007669"/>
    <property type="project" value="TreeGrafter"/>
</dbReference>
<feature type="binding site" evidence="5">
    <location>
        <position position="342"/>
    </location>
    <ligand>
        <name>Fe cation</name>
        <dbReference type="ChEBI" id="CHEBI:24875"/>
        <note>catalytic</note>
    </ligand>
</feature>
<name>A0A1I7X724_HETBA</name>
<dbReference type="GO" id="GO:0005634">
    <property type="term" value="C:nucleus"/>
    <property type="evidence" value="ECO:0007669"/>
    <property type="project" value="TreeGrafter"/>
</dbReference>
<dbReference type="InterPro" id="IPR027450">
    <property type="entry name" value="AlkB-like"/>
</dbReference>
<feature type="binding site" evidence="5">
    <location>
        <position position="287"/>
    </location>
    <ligand>
        <name>Fe cation</name>
        <dbReference type="ChEBI" id="CHEBI:24875"/>
        <note>catalytic</note>
    </ligand>
</feature>
<sequence length="467" mass="52911">MSSNPRWWPYRLPIKEAIKKSAVLVIGVITGANVISYIWKPMQAKLSFSGSTKRLMMSGIVELAKSNNNEQIIDENESQDGRHKRKVTVVDHYNSDNESQMTVFKKLFKTYKRRVPPPDLSSVLDPLKCDLSLGVVRKPLEKLHMMEVQEKLVEELGLRPIEEWIVTTLMGRDGLYILSNVLREEAHETWLEKVFMYAEPPNVTNMTKHGMRPKGDVLSDASTNLRWTTMGVMYDWNTKEYPLSGEPLPTELCELSKVVSTVLGLDKMMADAAIINYYPPKSTLSPHIDRSERTHAPLVSLSLGQSAVYLTGGVSLDDPVVPIWLRSGDILVMHGSQRLVYHAVPSIHKTRKNKYNIINIIKIFRTAPFFSQGFWTEIQSIVKYISDFTYTCGPARLLYIPYISPDSTIRTCSDIVSSVVLAVCCNRDRNIVNHNYLSCTMNAYIHVPTFPRCLSSYKSNSVVTSPT</sequence>
<dbReference type="Pfam" id="PF13532">
    <property type="entry name" value="2OG-FeII_Oxy_2"/>
    <property type="match status" value="1"/>
</dbReference>